<keyword evidence="2" id="KW-1185">Reference proteome</keyword>
<accession>A0A1I0D0M1</accession>
<evidence type="ECO:0000313" key="2">
    <source>
        <dbReference type="Proteomes" id="UP000199095"/>
    </source>
</evidence>
<proteinExistence type="predicted"/>
<evidence type="ECO:0000313" key="1">
    <source>
        <dbReference type="EMBL" id="SET25129.1"/>
    </source>
</evidence>
<name>A0A1I0D0M1_9BACI</name>
<protein>
    <submittedName>
        <fullName evidence="1">Uncharacterized protein</fullName>
    </submittedName>
</protein>
<dbReference type="Proteomes" id="UP000199095">
    <property type="component" value="Unassembled WGS sequence"/>
</dbReference>
<dbReference type="AlphaFoldDB" id="A0A1I0D0M1"/>
<gene>
    <name evidence="1" type="ORF">SAMN05421676_103344</name>
</gene>
<dbReference type="EMBL" id="FOHJ01000003">
    <property type="protein sequence ID" value="SET25129.1"/>
    <property type="molecule type" value="Genomic_DNA"/>
</dbReference>
<sequence>MCCSKELEAKENGLLDDGQVFCKYPRKITLSHFTPLRDPTQGGEWCARLHQRTYDQDRKIYRGDKEDGPGDRERIWRFQEYGS</sequence>
<reference evidence="2" key="1">
    <citation type="submission" date="2016-10" db="EMBL/GenBank/DDBJ databases">
        <authorList>
            <person name="Varghese N."/>
            <person name="Submissions S."/>
        </authorList>
    </citation>
    <scope>NUCLEOTIDE SEQUENCE [LARGE SCALE GENOMIC DNA]</scope>
    <source>
        <strain evidence="2">CGMCC 1.3566</strain>
    </source>
</reference>
<organism evidence="1 2">
    <name type="scientific">Salinibacillus kushneri</name>
    <dbReference type="NCBI Taxonomy" id="237682"/>
    <lineage>
        <taxon>Bacteria</taxon>
        <taxon>Bacillati</taxon>
        <taxon>Bacillota</taxon>
        <taxon>Bacilli</taxon>
        <taxon>Bacillales</taxon>
        <taxon>Bacillaceae</taxon>
        <taxon>Salinibacillus</taxon>
    </lineage>
</organism>